<dbReference type="Proteomes" id="UP001054837">
    <property type="component" value="Unassembled WGS sequence"/>
</dbReference>
<protein>
    <submittedName>
        <fullName evidence="2">Uncharacterized protein</fullName>
    </submittedName>
</protein>
<feature type="region of interest" description="Disordered" evidence="1">
    <location>
        <begin position="1"/>
        <end position="82"/>
    </location>
</feature>
<keyword evidence="3" id="KW-1185">Reference proteome</keyword>
<comment type="caution">
    <text evidence="2">The sequence shown here is derived from an EMBL/GenBank/DDBJ whole genome shotgun (WGS) entry which is preliminary data.</text>
</comment>
<feature type="compositionally biased region" description="Low complexity" evidence="1">
    <location>
        <begin position="41"/>
        <end position="52"/>
    </location>
</feature>
<evidence type="ECO:0000313" key="3">
    <source>
        <dbReference type="Proteomes" id="UP001054837"/>
    </source>
</evidence>
<dbReference type="EMBL" id="BPLQ01007619">
    <property type="protein sequence ID" value="GIY31227.1"/>
    <property type="molecule type" value="Genomic_DNA"/>
</dbReference>
<proteinExistence type="predicted"/>
<reference evidence="2 3" key="1">
    <citation type="submission" date="2021-06" db="EMBL/GenBank/DDBJ databases">
        <title>Caerostris darwini draft genome.</title>
        <authorList>
            <person name="Kono N."/>
            <person name="Arakawa K."/>
        </authorList>
    </citation>
    <scope>NUCLEOTIDE SEQUENCE [LARGE SCALE GENOMIC DNA]</scope>
</reference>
<name>A0AAV4SFI1_9ARAC</name>
<sequence length="82" mass="9134">MSRVNSGWSSCDARRRKLTLPWHARPYHVQAYQSGRDHQRPAAQKQPHQAQAGRSDITQSAGPTDLAENETVDAVVVNTNEP</sequence>
<evidence type="ECO:0000313" key="2">
    <source>
        <dbReference type="EMBL" id="GIY31227.1"/>
    </source>
</evidence>
<organism evidence="2 3">
    <name type="scientific">Caerostris darwini</name>
    <dbReference type="NCBI Taxonomy" id="1538125"/>
    <lineage>
        <taxon>Eukaryota</taxon>
        <taxon>Metazoa</taxon>
        <taxon>Ecdysozoa</taxon>
        <taxon>Arthropoda</taxon>
        <taxon>Chelicerata</taxon>
        <taxon>Arachnida</taxon>
        <taxon>Araneae</taxon>
        <taxon>Araneomorphae</taxon>
        <taxon>Entelegynae</taxon>
        <taxon>Araneoidea</taxon>
        <taxon>Araneidae</taxon>
        <taxon>Caerostris</taxon>
    </lineage>
</organism>
<accession>A0AAV4SFI1</accession>
<evidence type="ECO:0000256" key="1">
    <source>
        <dbReference type="SAM" id="MobiDB-lite"/>
    </source>
</evidence>
<dbReference type="AlphaFoldDB" id="A0AAV4SFI1"/>
<gene>
    <name evidence="2" type="ORF">CDAR_81001</name>
</gene>